<dbReference type="EMBL" id="JASSZA010000006">
    <property type="protein sequence ID" value="KAK2108226.1"/>
    <property type="molecule type" value="Genomic_DNA"/>
</dbReference>
<accession>A0ABQ9VG08</accession>
<evidence type="ECO:0000313" key="2">
    <source>
        <dbReference type="Proteomes" id="UP001266305"/>
    </source>
</evidence>
<proteinExistence type="predicted"/>
<organism evidence="1 2">
    <name type="scientific">Saguinus oedipus</name>
    <name type="common">Cotton-top tamarin</name>
    <name type="synonym">Oedipomidas oedipus</name>
    <dbReference type="NCBI Taxonomy" id="9490"/>
    <lineage>
        <taxon>Eukaryota</taxon>
        <taxon>Metazoa</taxon>
        <taxon>Chordata</taxon>
        <taxon>Craniata</taxon>
        <taxon>Vertebrata</taxon>
        <taxon>Euteleostomi</taxon>
        <taxon>Mammalia</taxon>
        <taxon>Eutheria</taxon>
        <taxon>Euarchontoglires</taxon>
        <taxon>Primates</taxon>
        <taxon>Haplorrhini</taxon>
        <taxon>Platyrrhini</taxon>
        <taxon>Cebidae</taxon>
        <taxon>Callitrichinae</taxon>
        <taxon>Saguinus</taxon>
    </lineage>
</organism>
<name>A0ABQ9VG08_SAGOE</name>
<keyword evidence="2" id="KW-1185">Reference proteome</keyword>
<protein>
    <submittedName>
        <fullName evidence="1">Uncharacterized protein</fullName>
    </submittedName>
</protein>
<reference evidence="1 2" key="1">
    <citation type="submission" date="2023-05" db="EMBL/GenBank/DDBJ databases">
        <title>B98-5 Cell Line De Novo Hybrid Assembly: An Optical Mapping Approach.</title>
        <authorList>
            <person name="Kananen K."/>
            <person name="Auerbach J.A."/>
            <person name="Kautto E."/>
            <person name="Blachly J.S."/>
        </authorList>
    </citation>
    <scope>NUCLEOTIDE SEQUENCE [LARGE SCALE GENOMIC DNA]</scope>
    <source>
        <strain evidence="1">B95-8</strain>
        <tissue evidence="1">Cell line</tissue>
    </source>
</reference>
<evidence type="ECO:0000313" key="1">
    <source>
        <dbReference type="EMBL" id="KAK2108226.1"/>
    </source>
</evidence>
<dbReference type="Proteomes" id="UP001266305">
    <property type="component" value="Unassembled WGS sequence"/>
</dbReference>
<gene>
    <name evidence="1" type="ORF">P7K49_013391</name>
</gene>
<comment type="caution">
    <text evidence="1">The sequence shown here is derived from an EMBL/GenBank/DDBJ whole genome shotgun (WGS) entry which is preliminary data.</text>
</comment>
<sequence length="128" mass="14631">MQAHEHEHLWDSGHMVQSRSSVLLPPMLREDVQAVCCWSRHVSHFTSHPAHLLLRTAHTQGIRRKQMEVREKTARSSINWNHRLKGSCSPSLAAWPLDPEQVMSFNLNLTKEMNKRAPPNPCPQPASS</sequence>